<protein>
    <submittedName>
        <fullName evidence="2">Uncharacterized protein</fullName>
    </submittedName>
</protein>
<comment type="caution">
    <text evidence="2">The sequence shown here is derived from an EMBL/GenBank/DDBJ whole genome shotgun (WGS) entry which is preliminary data.</text>
</comment>
<evidence type="ECO:0000256" key="1">
    <source>
        <dbReference type="SAM" id="MobiDB-lite"/>
    </source>
</evidence>
<organism evidence="2 3">
    <name type="scientific">Rotaria socialis</name>
    <dbReference type="NCBI Taxonomy" id="392032"/>
    <lineage>
        <taxon>Eukaryota</taxon>
        <taxon>Metazoa</taxon>
        <taxon>Spiralia</taxon>
        <taxon>Gnathifera</taxon>
        <taxon>Rotifera</taxon>
        <taxon>Eurotatoria</taxon>
        <taxon>Bdelloidea</taxon>
        <taxon>Philodinida</taxon>
        <taxon>Philodinidae</taxon>
        <taxon>Rotaria</taxon>
    </lineage>
</organism>
<dbReference type="Proteomes" id="UP000663848">
    <property type="component" value="Unassembled WGS sequence"/>
</dbReference>
<dbReference type="AlphaFoldDB" id="A0A822CLC7"/>
<name>A0A822CLC7_9BILA</name>
<evidence type="ECO:0000313" key="2">
    <source>
        <dbReference type="EMBL" id="CAF5046304.1"/>
    </source>
</evidence>
<reference evidence="2" key="1">
    <citation type="submission" date="2021-02" db="EMBL/GenBank/DDBJ databases">
        <authorList>
            <person name="Nowell W R."/>
        </authorList>
    </citation>
    <scope>NUCLEOTIDE SEQUENCE</scope>
</reference>
<dbReference type="EMBL" id="CAJOBR010049065">
    <property type="protein sequence ID" value="CAF5046304.1"/>
    <property type="molecule type" value="Genomic_DNA"/>
</dbReference>
<sequence>MMVGGKVNVKVSLPEPTANVPDTSHRTILRLNVAPEIVIVIPAGIEIENVPDGATPPPHTVASVRSPDPIARKVIEPNPPATE</sequence>
<accession>A0A822CLC7</accession>
<feature type="non-terminal residue" evidence="2">
    <location>
        <position position="83"/>
    </location>
</feature>
<proteinExistence type="predicted"/>
<gene>
    <name evidence="2" type="ORF">QYT958_LOCUS41761</name>
</gene>
<evidence type="ECO:0000313" key="3">
    <source>
        <dbReference type="Proteomes" id="UP000663848"/>
    </source>
</evidence>
<feature type="region of interest" description="Disordered" evidence="1">
    <location>
        <begin position="50"/>
        <end position="83"/>
    </location>
</feature>